<dbReference type="EMBL" id="BMMM01000004">
    <property type="protein sequence ID" value="GGN61066.1"/>
    <property type="molecule type" value="Genomic_DNA"/>
</dbReference>
<reference evidence="1 2" key="1">
    <citation type="journal article" date="2014" name="Int. J. Syst. Evol. Microbiol.">
        <title>Complete genome sequence of Corynebacterium casei LMG S-19264T (=DSM 44701T), isolated from a smear-ripened cheese.</title>
        <authorList>
            <consortium name="US DOE Joint Genome Institute (JGI-PGF)"/>
            <person name="Walter F."/>
            <person name="Albersmeier A."/>
            <person name="Kalinowski J."/>
            <person name="Ruckert C."/>
        </authorList>
    </citation>
    <scope>NUCLEOTIDE SEQUENCE [LARGE SCALE GENOMIC DNA]</scope>
    <source>
        <strain evidence="1 2">CGMCC 4.7111</strain>
    </source>
</reference>
<keyword evidence="2" id="KW-1185">Reference proteome</keyword>
<proteinExistence type="predicted"/>
<sequence>MEVAAVAPAGGLGWTGPWVKVAALMYPWWNAGPRMASASGPNLGGPSYICGPPAVRLTTDPDP</sequence>
<accession>A0A918D2J7</accession>
<dbReference type="AlphaFoldDB" id="A0A918D2J7"/>
<evidence type="ECO:0000313" key="1">
    <source>
        <dbReference type="EMBL" id="GGN61066.1"/>
    </source>
</evidence>
<protein>
    <submittedName>
        <fullName evidence="1">Uncharacterized protein</fullName>
    </submittedName>
</protein>
<dbReference type="Proteomes" id="UP000600365">
    <property type="component" value="Unassembled WGS sequence"/>
</dbReference>
<comment type="caution">
    <text evidence="1">The sequence shown here is derived from an EMBL/GenBank/DDBJ whole genome shotgun (WGS) entry which is preliminary data.</text>
</comment>
<name>A0A918D2J7_9ACTN</name>
<evidence type="ECO:0000313" key="2">
    <source>
        <dbReference type="Proteomes" id="UP000600365"/>
    </source>
</evidence>
<gene>
    <name evidence="1" type="ORF">GCM10011579_026960</name>
</gene>
<organism evidence="1 2">
    <name type="scientific">Streptomyces albiflavescens</name>
    <dbReference type="NCBI Taxonomy" id="1623582"/>
    <lineage>
        <taxon>Bacteria</taxon>
        <taxon>Bacillati</taxon>
        <taxon>Actinomycetota</taxon>
        <taxon>Actinomycetes</taxon>
        <taxon>Kitasatosporales</taxon>
        <taxon>Streptomycetaceae</taxon>
        <taxon>Streptomyces</taxon>
    </lineage>
</organism>